<proteinExistence type="predicted"/>
<sequence length="139" mass="15015">MAILARLLAETAAEVSPFGGGWGTILTVLGSVGLISRLIRRSNLSGVELNHSGVRWWLNGNESSIEWNELGDVSVGPKKRSIRLFLEKKGGGILDVEPSTLGSDPHLIATVICYFRDHPEERDVLDDPVAAVGRALELS</sequence>
<dbReference type="RefSeq" id="WP_167150015.1">
    <property type="nucleotide sequence ID" value="NZ_JAAMOX010000001.1"/>
</dbReference>
<dbReference type="Proteomes" id="UP000541033">
    <property type="component" value="Unassembled WGS sequence"/>
</dbReference>
<evidence type="ECO:0000313" key="2">
    <source>
        <dbReference type="Proteomes" id="UP000541033"/>
    </source>
</evidence>
<evidence type="ECO:0000313" key="1">
    <source>
        <dbReference type="EMBL" id="NIH53975.1"/>
    </source>
</evidence>
<gene>
    <name evidence="1" type="ORF">FHX76_001843</name>
</gene>
<dbReference type="EMBL" id="JAAMOX010000001">
    <property type="protein sequence ID" value="NIH53975.1"/>
    <property type="molecule type" value="Genomic_DNA"/>
</dbReference>
<accession>A0A7X5R238</accession>
<reference evidence="1 2" key="1">
    <citation type="submission" date="2020-02" db="EMBL/GenBank/DDBJ databases">
        <title>Sequencing the genomes of 1000 actinobacteria strains.</title>
        <authorList>
            <person name="Klenk H.-P."/>
        </authorList>
    </citation>
    <scope>NUCLEOTIDE SEQUENCE [LARGE SCALE GENOMIC DNA]</scope>
    <source>
        <strain evidence="1 2">DSM 27960</strain>
    </source>
</reference>
<organism evidence="1 2">
    <name type="scientific">Lysinibacter cavernae</name>
    <dbReference type="NCBI Taxonomy" id="1640652"/>
    <lineage>
        <taxon>Bacteria</taxon>
        <taxon>Bacillati</taxon>
        <taxon>Actinomycetota</taxon>
        <taxon>Actinomycetes</taxon>
        <taxon>Micrococcales</taxon>
        <taxon>Microbacteriaceae</taxon>
        <taxon>Lysinibacter</taxon>
    </lineage>
</organism>
<protein>
    <recommendedName>
        <fullName evidence="3">PH domain-containing protein</fullName>
    </recommendedName>
</protein>
<evidence type="ECO:0008006" key="3">
    <source>
        <dbReference type="Google" id="ProtNLM"/>
    </source>
</evidence>
<dbReference type="AlphaFoldDB" id="A0A7X5R238"/>
<comment type="caution">
    <text evidence="1">The sequence shown here is derived from an EMBL/GenBank/DDBJ whole genome shotgun (WGS) entry which is preliminary data.</text>
</comment>
<keyword evidence="2" id="KW-1185">Reference proteome</keyword>
<name>A0A7X5R238_9MICO</name>